<accession>A0A1D2L4F6</accession>
<organism evidence="20 21">
    <name type="scientific">Brochothrix thermosphacta</name>
    <name type="common">Microbacterium thermosphactum</name>
    <dbReference type="NCBI Taxonomy" id="2756"/>
    <lineage>
        <taxon>Bacteria</taxon>
        <taxon>Bacillati</taxon>
        <taxon>Bacillota</taxon>
        <taxon>Bacilli</taxon>
        <taxon>Bacillales</taxon>
        <taxon>Listeriaceae</taxon>
        <taxon>Brochothrix</taxon>
    </lineage>
</organism>
<evidence type="ECO:0000313" key="21">
    <source>
        <dbReference type="Proteomes" id="UP000243591"/>
    </source>
</evidence>
<feature type="domain" description="Alpha-D-phosphohexomutase C-terminal" evidence="16">
    <location>
        <begin position="521"/>
        <end position="559"/>
    </location>
</feature>
<dbReference type="PANTHER" id="PTHR45745:SF1">
    <property type="entry name" value="PHOSPHOGLUCOMUTASE 2B-RELATED"/>
    <property type="match status" value="1"/>
</dbReference>
<dbReference type="AlphaFoldDB" id="A0A1D2L4F6"/>
<feature type="domain" description="Alpha-D-phosphohexomutase alpha/beta/alpha" evidence="17">
    <location>
        <begin position="43"/>
        <end position="180"/>
    </location>
</feature>
<comment type="cofactor">
    <cofactor evidence="2">
        <name>Mg(2+)</name>
        <dbReference type="ChEBI" id="CHEBI:18420"/>
    </cofactor>
</comment>
<keyword evidence="8" id="KW-0597">Phosphoprotein</keyword>
<feature type="domain" description="Alpha-D-phosphohexomutase alpha/beta/alpha" evidence="19">
    <location>
        <begin position="328"/>
        <end position="439"/>
    </location>
</feature>
<evidence type="ECO:0000256" key="1">
    <source>
        <dbReference type="ARBA" id="ARBA00000443"/>
    </source>
</evidence>
<keyword evidence="11" id="KW-0413">Isomerase</keyword>
<comment type="catalytic activity">
    <reaction evidence="1">
        <text>alpha-D-glucose 1-phosphate = alpha-D-glucose 6-phosphate</text>
        <dbReference type="Rhea" id="RHEA:23536"/>
        <dbReference type="ChEBI" id="CHEBI:58225"/>
        <dbReference type="ChEBI" id="CHEBI:58601"/>
        <dbReference type="EC" id="5.4.2.2"/>
    </reaction>
</comment>
<evidence type="ECO:0000313" key="20">
    <source>
        <dbReference type="EMBL" id="ATF25075.1"/>
    </source>
</evidence>
<dbReference type="SUPFAM" id="SSF55957">
    <property type="entry name" value="Phosphoglucomutase, C-terminal domain"/>
    <property type="match status" value="1"/>
</dbReference>
<comment type="pathway">
    <text evidence="4">Lipid metabolism.</text>
</comment>
<reference evidence="20 21" key="1">
    <citation type="submission" date="2017-09" db="EMBL/GenBank/DDBJ databases">
        <title>Complete Genome Sequences of Two Strains of the Meat Spoilage Bacterium Brochothrix thermosphacta Isolated from Ground Chicken.</title>
        <authorList>
            <person name="Paoli G.C."/>
            <person name="Wijey C."/>
            <person name="Chen C.-Y."/>
            <person name="Nguyen L."/>
            <person name="Yan X."/>
            <person name="Irwin P.L."/>
        </authorList>
    </citation>
    <scope>NUCLEOTIDE SEQUENCE [LARGE SCALE GENOMIC DNA]</scope>
    <source>
        <strain evidence="20 21">BI</strain>
    </source>
</reference>
<dbReference type="PANTHER" id="PTHR45745">
    <property type="entry name" value="PHOSPHOMANNOMUTASE 45A"/>
    <property type="match status" value="1"/>
</dbReference>
<keyword evidence="7" id="KW-0313">Glucose metabolism</keyword>
<dbReference type="PROSITE" id="PS00710">
    <property type="entry name" value="PGM_PMM"/>
    <property type="match status" value="1"/>
</dbReference>
<evidence type="ECO:0000259" key="18">
    <source>
        <dbReference type="Pfam" id="PF02879"/>
    </source>
</evidence>
<evidence type="ECO:0000256" key="5">
    <source>
        <dbReference type="ARBA" id="ARBA00010231"/>
    </source>
</evidence>
<dbReference type="GO" id="GO:0006006">
    <property type="term" value="P:glucose metabolic process"/>
    <property type="evidence" value="ECO:0007669"/>
    <property type="project" value="UniProtKB-KW"/>
</dbReference>
<evidence type="ECO:0000259" key="17">
    <source>
        <dbReference type="Pfam" id="PF02878"/>
    </source>
</evidence>
<evidence type="ECO:0000256" key="12">
    <source>
        <dbReference type="ARBA" id="ARBA00039995"/>
    </source>
</evidence>
<dbReference type="Gene3D" id="3.30.310.50">
    <property type="entry name" value="Alpha-D-phosphohexomutase, C-terminal domain"/>
    <property type="match status" value="1"/>
</dbReference>
<dbReference type="InterPro" id="IPR005845">
    <property type="entry name" value="A-D-PHexomutase_a/b/a-II"/>
</dbReference>
<dbReference type="InterPro" id="IPR016055">
    <property type="entry name" value="A-D-PHexomutase_a/b/a-I/II/III"/>
</dbReference>
<dbReference type="InterPro" id="IPR005843">
    <property type="entry name" value="A-D-PHexomutase_C"/>
</dbReference>
<evidence type="ECO:0000259" key="16">
    <source>
        <dbReference type="Pfam" id="PF00408"/>
    </source>
</evidence>
<gene>
    <name evidence="20" type="ORF">CNY62_01030</name>
</gene>
<comment type="similarity">
    <text evidence="5 15">Belongs to the phosphohexose mutase family.</text>
</comment>
<dbReference type="OrthoDB" id="9806956at2"/>
<dbReference type="RefSeq" id="WP_029092153.1">
    <property type="nucleotide sequence ID" value="NZ_CBCPHX010000008.1"/>
</dbReference>
<dbReference type="InterPro" id="IPR036900">
    <property type="entry name" value="A-D-PHexomutase_C_sf"/>
</dbReference>
<dbReference type="KEGG" id="bths:CNY62_01030"/>
<dbReference type="Pfam" id="PF00408">
    <property type="entry name" value="PGM_PMM_IV"/>
    <property type="match status" value="1"/>
</dbReference>
<dbReference type="GO" id="GO:0008973">
    <property type="term" value="F:phosphopentomutase activity"/>
    <property type="evidence" value="ECO:0007669"/>
    <property type="project" value="TreeGrafter"/>
</dbReference>
<keyword evidence="7" id="KW-0119">Carbohydrate metabolism</keyword>
<evidence type="ECO:0000256" key="2">
    <source>
        <dbReference type="ARBA" id="ARBA00001946"/>
    </source>
</evidence>
<dbReference type="Pfam" id="PF02878">
    <property type="entry name" value="PGM_PMM_I"/>
    <property type="match status" value="1"/>
</dbReference>
<dbReference type="Gene3D" id="3.40.120.10">
    <property type="entry name" value="Alpha-D-Glucose-1,6-Bisphosphate, subunit A, domain 3"/>
    <property type="match status" value="3"/>
</dbReference>
<sequence>MSWKKQYHNWDEFQELDETNRAELDAIKADKEALEDRFYKYIEFGTAGMRGLLGVGTNRLNEYTVRWVTEGLARYIATQGKAASKRGVVIAYDPRYLSQEFAYVAASVLAMHDIKAYVFESLRPTPELSYAIRYLKTFNGIMITASHNPSDYNGFKVYGEDGAQMTPEAVATIVEELVKLESHELEIKKIDTEDAIEKGKIEVISTIVDKPYLCDLESVVVNDSLIRKNGGDVSIVYTPLHGTGGVLMPTVFEIAGFTNVDYVSKQMKPDPEFSTVKSPNPENADAFKFAARLGEDNEADVLLATDPDADRLGVAVPDETGAFQVLSGNQIGALILYYTLSERKKSGLLPDNGAVIKSIVTSDLGGKIAEHFDVKMFDVLTGFKYIGEKIAQWQSDKSYVYQFGYEESNGYMLKPFTRDKDALQAGLAFAELTLAYKKQGLSVLQVLNGLYDQFGYYTDEVVSLTLSGREGLAESARIMSSLRETPPKSIAGLTISKLEDFSVQKRYNNSTNTETDIDLPSANVLKFHFEDGSWFCVRPSGTEPKIKFYYCITDKTAEASQQKLEMIKEAVSSLAK</sequence>
<evidence type="ECO:0000256" key="8">
    <source>
        <dbReference type="ARBA" id="ARBA00022553"/>
    </source>
</evidence>
<dbReference type="Pfam" id="PF02880">
    <property type="entry name" value="PGM_PMM_III"/>
    <property type="match status" value="1"/>
</dbReference>
<evidence type="ECO:0000256" key="15">
    <source>
        <dbReference type="RuleBase" id="RU004326"/>
    </source>
</evidence>
<comment type="pathway">
    <text evidence="3">Glycolipid metabolism; diglucosyl-diacylglycerol biosynthesis.</text>
</comment>
<evidence type="ECO:0000256" key="14">
    <source>
        <dbReference type="ARBA" id="ARBA00041467"/>
    </source>
</evidence>
<dbReference type="GO" id="GO:0004614">
    <property type="term" value="F:phosphoglucomutase activity"/>
    <property type="evidence" value="ECO:0007669"/>
    <property type="project" value="UniProtKB-EC"/>
</dbReference>
<name>A0A1D2L4F6_BROTH</name>
<dbReference type="EMBL" id="CP023483">
    <property type="protein sequence ID" value="ATF25075.1"/>
    <property type="molecule type" value="Genomic_DNA"/>
</dbReference>
<evidence type="ECO:0000256" key="4">
    <source>
        <dbReference type="ARBA" id="ARBA00005189"/>
    </source>
</evidence>
<dbReference type="STRING" id="2756.BFR44_02485"/>
<dbReference type="Pfam" id="PF02879">
    <property type="entry name" value="PGM_PMM_II"/>
    <property type="match status" value="1"/>
</dbReference>
<keyword evidence="21" id="KW-1185">Reference proteome</keyword>
<evidence type="ECO:0000256" key="11">
    <source>
        <dbReference type="ARBA" id="ARBA00023235"/>
    </source>
</evidence>
<evidence type="ECO:0000256" key="9">
    <source>
        <dbReference type="ARBA" id="ARBA00022723"/>
    </source>
</evidence>
<dbReference type="InterPro" id="IPR005844">
    <property type="entry name" value="A-D-PHexomutase_a/b/a-I"/>
</dbReference>
<dbReference type="Proteomes" id="UP000243591">
    <property type="component" value="Chromosome"/>
</dbReference>
<evidence type="ECO:0000256" key="10">
    <source>
        <dbReference type="ARBA" id="ARBA00022842"/>
    </source>
</evidence>
<dbReference type="PRINTS" id="PR00509">
    <property type="entry name" value="PGMPMM"/>
</dbReference>
<evidence type="ECO:0000256" key="6">
    <source>
        <dbReference type="ARBA" id="ARBA00012728"/>
    </source>
</evidence>
<dbReference type="InterPro" id="IPR016066">
    <property type="entry name" value="A-D-PHexomutase_CS"/>
</dbReference>
<evidence type="ECO:0000256" key="13">
    <source>
        <dbReference type="ARBA" id="ARBA00041398"/>
    </source>
</evidence>
<dbReference type="InterPro" id="IPR005841">
    <property type="entry name" value="Alpha-D-phosphohexomutase_SF"/>
</dbReference>
<dbReference type="GO" id="GO:0000287">
    <property type="term" value="F:magnesium ion binding"/>
    <property type="evidence" value="ECO:0007669"/>
    <property type="project" value="InterPro"/>
</dbReference>
<proteinExistence type="inferred from homology"/>
<dbReference type="EC" id="5.4.2.2" evidence="6"/>
<evidence type="ECO:0000256" key="3">
    <source>
        <dbReference type="ARBA" id="ARBA00005164"/>
    </source>
</evidence>
<feature type="domain" description="Alpha-D-phosphohexomutase alpha/beta/alpha" evidence="18">
    <location>
        <begin position="212"/>
        <end position="321"/>
    </location>
</feature>
<dbReference type="SUPFAM" id="SSF53738">
    <property type="entry name" value="Phosphoglucomutase, first 3 domains"/>
    <property type="match status" value="3"/>
</dbReference>
<evidence type="ECO:0000256" key="7">
    <source>
        <dbReference type="ARBA" id="ARBA00022526"/>
    </source>
</evidence>
<keyword evidence="9 15" id="KW-0479">Metal-binding</keyword>
<evidence type="ECO:0000259" key="19">
    <source>
        <dbReference type="Pfam" id="PF02880"/>
    </source>
</evidence>
<dbReference type="InterPro" id="IPR005846">
    <property type="entry name" value="A-D-PHexomutase_a/b/a-III"/>
</dbReference>
<protein>
    <recommendedName>
        <fullName evidence="12">Phosphoglucomutase</fullName>
        <ecNumber evidence="6">5.4.2.2</ecNumber>
    </recommendedName>
    <alternativeName>
        <fullName evidence="14">Alpha-phosphoglucomutase</fullName>
    </alternativeName>
    <alternativeName>
        <fullName evidence="13">Glucose phosphomutase</fullName>
    </alternativeName>
</protein>
<dbReference type="CDD" id="cd05799">
    <property type="entry name" value="PGM2"/>
    <property type="match status" value="1"/>
</dbReference>
<dbReference type="GO" id="GO:0006166">
    <property type="term" value="P:purine ribonucleoside salvage"/>
    <property type="evidence" value="ECO:0007669"/>
    <property type="project" value="TreeGrafter"/>
</dbReference>
<keyword evidence="10 15" id="KW-0460">Magnesium</keyword>